<dbReference type="GO" id="GO:0005524">
    <property type="term" value="F:ATP binding"/>
    <property type="evidence" value="ECO:0007669"/>
    <property type="project" value="UniProtKB-KW"/>
</dbReference>
<keyword evidence="6" id="KW-1185">Reference proteome</keyword>
<dbReference type="PANTHER" id="PTHR42939">
    <property type="entry name" value="ABC TRANSPORTER ATP-BINDING PROTEIN ALBC-RELATED"/>
    <property type="match status" value="1"/>
</dbReference>
<dbReference type="RefSeq" id="WP_018977845.1">
    <property type="nucleotide sequence ID" value="NZ_BMLN01000005.1"/>
</dbReference>
<evidence type="ECO:0000313" key="6">
    <source>
        <dbReference type="Proteomes" id="UP000606653"/>
    </source>
</evidence>
<accession>A0ABQ2L1I7</accession>
<dbReference type="InterPro" id="IPR003439">
    <property type="entry name" value="ABC_transporter-like_ATP-bd"/>
</dbReference>
<evidence type="ECO:0000256" key="3">
    <source>
        <dbReference type="ARBA" id="ARBA00022840"/>
    </source>
</evidence>
<dbReference type="SUPFAM" id="SSF52540">
    <property type="entry name" value="P-loop containing nucleoside triphosphate hydrolases"/>
    <property type="match status" value="1"/>
</dbReference>
<dbReference type="InterPro" id="IPR003593">
    <property type="entry name" value="AAA+_ATPase"/>
</dbReference>
<dbReference type="Pfam" id="PF00005">
    <property type="entry name" value="ABC_tran"/>
    <property type="match status" value="1"/>
</dbReference>
<protein>
    <submittedName>
        <fullName evidence="5">ABC transporter ATP-binding protein</fullName>
    </submittedName>
</protein>
<comment type="caution">
    <text evidence="5">The sequence shown here is derived from an EMBL/GenBank/DDBJ whole genome shotgun (WGS) entry which is preliminary data.</text>
</comment>
<keyword evidence="2" id="KW-0547">Nucleotide-binding</keyword>
<sequence>MIGIENIKMSFGNRLVLDQVGLLIQKGRPHALLGKNGAGKTTLIKIILGLLRQQNGTVDFPTPHMTIGYLPEERGMYKDIRVDQAIRYFGKLGSRQPKDYQAYLEKFELLAYEKLHVRSLSKGNQQKLQLAVALVNSPEFLILDEPFSGLDPLNRELFSDIISDYAKEHYLLISSHQLDKIEVLGQDISFLKAGKIIASGTLEQIRKTYGFKQLYLPESIEVENVFSNYHSFEKEKGRYRIPINEDKDFWEMMKQIEGRDISFVSFQNSSLEDIYIRLMK</sequence>
<organism evidence="5 6">
    <name type="scientific">Saccharibacillus kuerlensis</name>
    <dbReference type="NCBI Taxonomy" id="459527"/>
    <lineage>
        <taxon>Bacteria</taxon>
        <taxon>Bacillati</taxon>
        <taxon>Bacillota</taxon>
        <taxon>Bacilli</taxon>
        <taxon>Bacillales</taxon>
        <taxon>Paenibacillaceae</taxon>
        <taxon>Saccharibacillus</taxon>
    </lineage>
</organism>
<evidence type="ECO:0000256" key="2">
    <source>
        <dbReference type="ARBA" id="ARBA00022741"/>
    </source>
</evidence>
<keyword evidence="1" id="KW-0813">Transport</keyword>
<evidence type="ECO:0000256" key="1">
    <source>
        <dbReference type="ARBA" id="ARBA00022448"/>
    </source>
</evidence>
<dbReference type="PROSITE" id="PS50893">
    <property type="entry name" value="ABC_TRANSPORTER_2"/>
    <property type="match status" value="1"/>
</dbReference>
<dbReference type="InterPro" id="IPR017871">
    <property type="entry name" value="ABC_transporter-like_CS"/>
</dbReference>
<dbReference type="PROSITE" id="PS00211">
    <property type="entry name" value="ABC_TRANSPORTER_1"/>
    <property type="match status" value="1"/>
</dbReference>
<dbReference type="SMART" id="SM00382">
    <property type="entry name" value="AAA"/>
    <property type="match status" value="1"/>
</dbReference>
<keyword evidence="3 5" id="KW-0067">ATP-binding</keyword>
<proteinExistence type="predicted"/>
<evidence type="ECO:0000259" key="4">
    <source>
        <dbReference type="PROSITE" id="PS50893"/>
    </source>
</evidence>
<dbReference type="EMBL" id="BMLN01000005">
    <property type="protein sequence ID" value="GGN99629.1"/>
    <property type="molecule type" value="Genomic_DNA"/>
</dbReference>
<reference evidence="6" key="1">
    <citation type="journal article" date="2019" name="Int. J. Syst. Evol. Microbiol.">
        <title>The Global Catalogue of Microorganisms (GCM) 10K type strain sequencing project: providing services to taxonomists for standard genome sequencing and annotation.</title>
        <authorList>
            <consortium name="The Broad Institute Genomics Platform"/>
            <consortium name="The Broad Institute Genome Sequencing Center for Infectious Disease"/>
            <person name="Wu L."/>
            <person name="Ma J."/>
        </authorList>
    </citation>
    <scope>NUCLEOTIDE SEQUENCE [LARGE SCALE GENOMIC DNA]</scope>
    <source>
        <strain evidence="6">CGMCC 1.6964</strain>
    </source>
</reference>
<dbReference type="PANTHER" id="PTHR42939:SF1">
    <property type="entry name" value="ABC TRANSPORTER ATP-BINDING PROTEIN ALBC-RELATED"/>
    <property type="match status" value="1"/>
</dbReference>
<evidence type="ECO:0000313" key="5">
    <source>
        <dbReference type="EMBL" id="GGN99629.1"/>
    </source>
</evidence>
<dbReference type="Gene3D" id="3.40.50.300">
    <property type="entry name" value="P-loop containing nucleotide triphosphate hydrolases"/>
    <property type="match status" value="1"/>
</dbReference>
<dbReference type="InterPro" id="IPR051782">
    <property type="entry name" value="ABC_Transporter_VariousFunc"/>
</dbReference>
<feature type="domain" description="ABC transporter" evidence="4">
    <location>
        <begin position="2"/>
        <end position="218"/>
    </location>
</feature>
<dbReference type="Proteomes" id="UP000606653">
    <property type="component" value="Unassembled WGS sequence"/>
</dbReference>
<name>A0ABQ2L1I7_9BACL</name>
<dbReference type="InterPro" id="IPR027417">
    <property type="entry name" value="P-loop_NTPase"/>
</dbReference>
<gene>
    <name evidence="5" type="ORF">GCM10010969_19880</name>
</gene>